<dbReference type="FunFam" id="2.60.40.60:FF:000013">
    <property type="entry name" value="Cadherin EGF LAG seven-pass G-type receptor"/>
    <property type="match status" value="1"/>
</dbReference>
<reference evidence="16" key="1">
    <citation type="submission" date="2023-01" db="EMBL/GenBank/DDBJ databases">
        <title>Genome assembly of the deep-sea coral Lophelia pertusa.</title>
        <authorList>
            <person name="Herrera S."/>
            <person name="Cordes E."/>
        </authorList>
    </citation>
    <scope>NUCLEOTIDE SEQUENCE</scope>
    <source>
        <strain evidence="16">USNM1676648</strain>
        <tissue evidence="16">Polyp</tissue>
    </source>
</reference>
<keyword evidence="13" id="KW-0325">Glycoprotein</keyword>
<keyword evidence="8 14" id="KW-0106">Calcium</keyword>
<evidence type="ECO:0000256" key="2">
    <source>
        <dbReference type="ARBA" id="ARBA00022475"/>
    </source>
</evidence>
<evidence type="ECO:0000256" key="3">
    <source>
        <dbReference type="ARBA" id="ARBA00022536"/>
    </source>
</evidence>
<dbReference type="InterPro" id="IPR020894">
    <property type="entry name" value="Cadherin_CS"/>
</dbReference>
<dbReference type="GO" id="GO:0005509">
    <property type="term" value="F:calcium ion binding"/>
    <property type="evidence" value="ECO:0007669"/>
    <property type="project" value="UniProtKB-UniRule"/>
</dbReference>
<gene>
    <name evidence="16" type="ORF">OS493_016595</name>
</gene>
<dbReference type="SMART" id="SM00112">
    <property type="entry name" value="CA"/>
    <property type="match status" value="7"/>
</dbReference>
<dbReference type="InterPro" id="IPR002126">
    <property type="entry name" value="Cadherin-like_dom"/>
</dbReference>
<dbReference type="GO" id="GO:0005911">
    <property type="term" value="C:cell-cell junction"/>
    <property type="evidence" value="ECO:0007669"/>
    <property type="project" value="TreeGrafter"/>
</dbReference>
<comment type="caution">
    <text evidence="16">The sequence shown here is derived from an EMBL/GenBank/DDBJ whole genome shotgun (WGS) entry which is preliminary data.</text>
</comment>
<feature type="domain" description="Cadherin" evidence="15">
    <location>
        <begin position="526"/>
        <end position="630"/>
    </location>
</feature>
<dbReference type="InterPro" id="IPR015919">
    <property type="entry name" value="Cadherin-like_sf"/>
</dbReference>
<dbReference type="Gene3D" id="2.60.40.60">
    <property type="entry name" value="Cadherins"/>
    <property type="match status" value="7"/>
</dbReference>
<keyword evidence="4" id="KW-0812">Transmembrane</keyword>
<dbReference type="InterPro" id="IPR050971">
    <property type="entry name" value="Cadherin-domain_protein"/>
</dbReference>
<keyword evidence="2" id="KW-1003">Cell membrane</keyword>
<evidence type="ECO:0000313" key="17">
    <source>
        <dbReference type="Proteomes" id="UP001163046"/>
    </source>
</evidence>
<dbReference type="OrthoDB" id="6252479at2759"/>
<keyword evidence="9" id="KW-0130">Cell adhesion</keyword>
<feature type="domain" description="Cadherin" evidence="15">
    <location>
        <begin position="210"/>
        <end position="313"/>
    </location>
</feature>
<dbReference type="FunFam" id="2.60.40.60:FF:000123">
    <property type="entry name" value="Protocadherin beta 4"/>
    <property type="match status" value="1"/>
</dbReference>
<name>A0A9X0CXN7_9CNID</name>
<organism evidence="16 17">
    <name type="scientific">Desmophyllum pertusum</name>
    <dbReference type="NCBI Taxonomy" id="174260"/>
    <lineage>
        <taxon>Eukaryota</taxon>
        <taxon>Metazoa</taxon>
        <taxon>Cnidaria</taxon>
        <taxon>Anthozoa</taxon>
        <taxon>Hexacorallia</taxon>
        <taxon>Scleractinia</taxon>
        <taxon>Caryophylliina</taxon>
        <taxon>Caryophylliidae</taxon>
        <taxon>Desmophyllum</taxon>
    </lineage>
</organism>
<dbReference type="PANTHER" id="PTHR24025">
    <property type="entry name" value="DESMOGLEIN FAMILY MEMBER"/>
    <property type="match status" value="1"/>
</dbReference>
<sequence length="834" mass="90134">MSKVRYYSQPSSQVFDANATDSDTGPHGQLDYSITSGLNGGIDFAMNLQAGRVFVGAELDRETRDLYVLNLTVKDRALKENDRRYTTMELTIHITDENDNPPVFTREIYTSTIPENVPTGYSVTPVFTTDADIGINAQHTFTITGGDGVGKFSINSSSGAISALPGLDRETKDTYYLSITAQDGGTPPLTGLCAVRVFISDTNDNKPVFSPTLYLTSISEATSPGTDVIPVHASDVDVGVNAEIKFSIVGGDVKTQFQVNSAGMISTNKSLDREDIPFYTLVVQASDKGSPPLTETVSVNVTILDINDNKPVFSESIFTVTVVESLPIGSRFLNVTASDADIGDHALLTWSIMSGNTGDVMAIEPSTGRLYNVGSFDRETTPEYFLMVKAKDAGKPPKASSTNVRVRISDSNDNSPGFNNADYTFYTTENEPIGTSVGKVQASDIDNGTHAQLVYSIMSGQNSGHFSINPVQGTIYTTVVLDRETVKEYRIKVKVSDSAAFPYDLSNITNVYITVLDQNDNNPSFSRPFYNASVLENSLSGTSVVTVTADDADSDANAELTYSITHNSSVEYFSIDSTTGEVSVKNAFDYEAVKVINVTITAQDKGIVRLSGSVSLAIYIEDVNDNSPIAVKEFYEASIRHDRALDSVPIITVSATDVDTGDAGIVQYQLQKSSSFFAVGNSDGGIRLTSSPESGQKYVLSVRANDKGSPPLTSSAITIAKLLGADVQIADVSVVTVEARRKKRETKNRIKVTIYAVKTPSGNSTDLNDKLSQAKEYLTRDDILKVLLDEDGNLSPNITNDKELEVFKIRSVKATKPTVPPPTPFFKQPLESLL</sequence>
<evidence type="ECO:0000256" key="5">
    <source>
        <dbReference type="ARBA" id="ARBA00022723"/>
    </source>
</evidence>
<keyword evidence="6" id="KW-0732">Signal</keyword>
<evidence type="ECO:0000256" key="1">
    <source>
        <dbReference type="ARBA" id="ARBA00004251"/>
    </source>
</evidence>
<feature type="domain" description="Cadherin" evidence="15">
    <location>
        <begin position="105"/>
        <end position="209"/>
    </location>
</feature>
<comment type="subcellular location">
    <subcellularLocation>
        <location evidence="1">Cell membrane</location>
        <topology evidence="1">Single-pass type I membrane protein</topology>
    </subcellularLocation>
</comment>
<keyword evidence="3" id="KW-0245">EGF-like domain</keyword>
<keyword evidence="5" id="KW-0479">Metal-binding</keyword>
<feature type="domain" description="Cadherin" evidence="15">
    <location>
        <begin position="419"/>
        <end position="525"/>
    </location>
</feature>
<dbReference type="GO" id="GO:0005886">
    <property type="term" value="C:plasma membrane"/>
    <property type="evidence" value="ECO:0007669"/>
    <property type="project" value="UniProtKB-SubCell"/>
</dbReference>
<keyword evidence="17" id="KW-1185">Reference proteome</keyword>
<evidence type="ECO:0000256" key="6">
    <source>
        <dbReference type="ARBA" id="ARBA00022729"/>
    </source>
</evidence>
<dbReference type="AlphaFoldDB" id="A0A9X0CXN7"/>
<evidence type="ECO:0000313" key="16">
    <source>
        <dbReference type="EMBL" id="KAJ7379361.1"/>
    </source>
</evidence>
<keyword evidence="12" id="KW-1015">Disulfide bond</keyword>
<proteinExistence type="predicted"/>
<dbReference type="FunFam" id="2.60.40.60:FF:000020">
    <property type="entry name" value="Dachsous cadherin-related 1b"/>
    <property type="match status" value="2"/>
</dbReference>
<keyword evidence="10" id="KW-1133">Transmembrane helix</keyword>
<dbReference type="FunFam" id="2.60.40.60:FF:000080">
    <property type="entry name" value="FAT atypical cadherin 1"/>
    <property type="match status" value="1"/>
</dbReference>
<dbReference type="PANTHER" id="PTHR24025:SF23">
    <property type="entry name" value="NEURAL-CADHERIN"/>
    <property type="match status" value="1"/>
</dbReference>
<dbReference type="PROSITE" id="PS50268">
    <property type="entry name" value="CADHERIN_2"/>
    <property type="match status" value="7"/>
</dbReference>
<keyword evidence="7" id="KW-0677">Repeat</keyword>
<dbReference type="GO" id="GO:0007156">
    <property type="term" value="P:homophilic cell adhesion via plasma membrane adhesion molecules"/>
    <property type="evidence" value="ECO:0007669"/>
    <property type="project" value="InterPro"/>
</dbReference>
<feature type="domain" description="Cadherin" evidence="15">
    <location>
        <begin position="8"/>
        <end position="104"/>
    </location>
</feature>
<evidence type="ECO:0000256" key="13">
    <source>
        <dbReference type="ARBA" id="ARBA00023180"/>
    </source>
</evidence>
<evidence type="ECO:0000259" key="15">
    <source>
        <dbReference type="PROSITE" id="PS50268"/>
    </source>
</evidence>
<evidence type="ECO:0000256" key="12">
    <source>
        <dbReference type="ARBA" id="ARBA00023157"/>
    </source>
</evidence>
<dbReference type="SUPFAM" id="SSF49313">
    <property type="entry name" value="Cadherin-like"/>
    <property type="match status" value="7"/>
</dbReference>
<dbReference type="Proteomes" id="UP001163046">
    <property type="component" value="Unassembled WGS sequence"/>
</dbReference>
<evidence type="ECO:0000256" key="14">
    <source>
        <dbReference type="PROSITE-ProRule" id="PRU00043"/>
    </source>
</evidence>
<evidence type="ECO:0000256" key="9">
    <source>
        <dbReference type="ARBA" id="ARBA00022889"/>
    </source>
</evidence>
<keyword evidence="11" id="KW-0472">Membrane</keyword>
<dbReference type="EMBL" id="MU826358">
    <property type="protein sequence ID" value="KAJ7379361.1"/>
    <property type="molecule type" value="Genomic_DNA"/>
</dbReference>
<accession>A0A9X0CXN7</accession>
<evidence type="ECO:0000256" key="8">
    <source>
        <dbReference type="ARBA" id="ARBA00022837"/>
    </source>
</evidence>
<evidence type="ECO:0000256" key="4">
    <source>
        <dbReference type="ARBA" id="ARBA00022692"/>
    </source>
</evidence>
<dbReference type="CDD" id="cd11304">
    <property type="entry name" value="Cadherin_repeat"/>
    <property type="match status" value="7"/>
</dbReference>
<evidence type="ECO:0000256" key="7">
    <source>
        <dbReference type="ARBA" id="ARBA00022737"/>
    </source>
</evidence>
<dbReference type="PROSITE" id="PS00232">
    <property type="entry name" value="CADHERIN_1"/>
    <property type="match status" value="5"/>
</dbReference>
<feature type="domain" description="Cadherin" evidence="15">
    <location>
        <begin position="314"/>
        <end position="418"/>
    </location>
</feature>
<dbReference type="PRINTS" id="PR00205">
    <property type="entry name" value="CADHERIN"/>
</dbReference>
<evidence type="ECO:0000256" key="11">
    <source>
        <dbReference type="ARBA" id="ARBA00023136"/>
    </source>
</evidence>
<protein>
    <recommendedName>
        <fullName evidence="15">Cadherin domain-containing protein</fullName>
    </recommendedName>
</protein>
<feature type="domain" description="Cadherin" evidence="15">
    <location>
        <begin position="631"/>
        <end position="733"/>
    </location>
</feature>
<evidence type="ECO:0000256" key="10">
    <source>
        <dbReference type="ARBA" id="ARBA00022989"/>
    </source>
</evidence>
<dbReference type="Pfam" id="PF00028">
    <property type="entry name" value="Cadherin"/>
    <property type="match status" value="7"/>
</dbReference>